<dbReference type="SUPFAM" id="SSF49899">
    <property type="entry name" value="Concanavalin A-like lectins/glucanases"/>
    <property type="match status" value="1"/>
</dbReference>
<dbReference type="VEuPathDB" id="TriTrypDB:ADEAN_000716900"/>
<proteinExistence type="predicted"/>
<dbReference type="InterPro" id="IPR003877">
    <property type="entry name" value="SPRY_dom"/>
</dbReference>
<sequence length="360" mass="39692">MDELSHSYVRMVCGPQAQLDNPKAVVDFVDELKSIVEKSSQPRRNFLIDASTPHGDVMITESSAMKPSVGWVTLPVTEGIRQGVHEWCITIVNQGETTDGSGLMIGLIPKNFSKYDSFISQGGGWCISRAGKFYGHWKRRDSSTSTISFGTGDRVIFTFDYKAAMMTVRVGSKSVVGELNSLTGEVFPAASLHYRNQHIRYDYHIVHDAHVKKIDWLGKHVLPQVASFVPLTSSQLYALQLNHYVFSPVFQDDDDDTGASSTTADSKEFSFSSPKVFQARLDIVKGAIRAVRSNAKVLRSKDIGVRSSLTPAMLREQQSELQNSSSDQGASANCGAIILIHLLFDSLSRRTPVSGVLVER</sequence>
<dbReference type="InterPro" id="IPR043136">
    <property type="entry name" value="B30.2/SPRY_sf"/>
</dbReference>
<feature type="domain" description="B30.2/SPRY" evidence="1">
    <location>
        <begin position="26"/>
        <end position="208"/>
    </location>
</feature>
<name>A0A7G2CIH9_9TRYP</name>
<organism evidence="2 3">
    <name type="scientific">Angomonas deanei</name>
    <dbReference type="NCBI Taxonomy" id="59799"/>
    <lineage>
        <taxon>Eukaryota</taxon>
        <taxon>Discoba</taxon>
        <taxon>Euglenozoa</taxon>
        <taxon>Kinetoplastea</taxon>
        <taxon>Metakinetoplastina</taxon>
        <taxon>Trypanosomatida</taxon>
        <taxon>Trypanosomatidae</taxon>
        <taxon>Strigomonadinae</taxon>
        <taxon>Angomonas</taxon>
    </lineage>
</organism>
<keyword evidence="3" id="KW-1185">Reference proteome</keyword>
<evidence type="ECO:0000259" key="1">
    <source>
        <dbReference type="PROSITE" id="PS50188"/>
    </source>
</evidence>
<dbReference type="InterPro" id="IPR001870">
    <property type="entry name" value="B30.2/SPRY"/>
</dbReference>
<dbReference type="GO" id="GO:0005737">
    <property type="term" value="C:cytoplasm"/>
    <property type="evidence" value="ECO:0007669"/>
    <property type="project" value="TreeGrafter"/>
</dbReference>
<protein>
    <recommendedName>
        <fullName evidence="1">B30.2/SPRY domain-containing protein</fullName>
    </recommendedName>
</protein>
<dbReference type="EMBL" id="LR877158">
    <property type="protein sequence ID" value="CAD2219660.1"/>
    <property type="molecule type" value="Genomic_DNA"/>
</dbReference>
<dbReference type="PANTHER" id="PTHR46654">
    <property type="entry name" value="E3 UBIQUITIN-PROTEIN LIGASE HECTD3"/>
    <property type="match status" value="1"/>
</dbReference>
<dbReference type="PROSITE" id="PS50188">
    <property type="entry name" value="B302_SPRY"/>
    <property type="match status" value="1"/>
</dbReference>
<dbReference type="InterPro" id="IPR013320">
    <property type="entry name" value="ConA-like_dom_sf"/>
</dbReference>
<dbReference type="PANTHER" id="PTHR46654:SF2">
    <property type="entry name" value="UBIQUITIN-PROTEIN LIGASE"/>
    <property type="match status" value="1"/>
</dbReference>
<dbReference type="InterPro" id="IPR042469">
    <property type="entry name" value="HECTD3"/>
</dbReference>
<dbReference type="Gene3D" id="2.60.120.920">
    <property type="match status" value="1"/>
</dbReference>
<evidence type="ECO:0000313" key="2">
    <source>
        <dbReference type="EMBL" id="CAD2219660.1"/>
    </source>
</evidence>
<gene>
    <name evidence="2" type="ORF">ADEAN_000716900</name>
</gene>
<dbReference type="Pfam" id="PF00622">
    <property type="entry name" value="SPRY"/>
    <property type="match status" value="1"/>
</dbReference>
<dbReference type="AlphaFoldDB" id="A0A7G2CIH9"/>
<reference evidence="2 3" key="1">
    <citation type="submission" date="2020-08" db="EMBL/GenBank/DDBJ databases">
        <authorList>
            <person name="Newling K."/>
            <person name="Davey J."/>
            <person name="Forrester S."/>
        </authorList>
    </citation>
    <scope>NUCLEOTIDE SEQUENCE [LARGE SCALE GENOMIC DNA]</scope>
    <source>
        <strain evidence="3">Crithidia deanei Carvalho (ATCC PRA-265)</strain>
    </source>
</reference>
<dbReference type="GO" id="GO:0004842">
    <property type="term" value="F:ubiquitin-protein transferase activity"/>
    <property type="evidence" value="ECO:0007669"/>
    <property type="project" value="InterPro"/>
</dbReference>
<dbReference type="Proteomes" id="UP000515908">
    <property type="component" value="Chromosome 14"/>
</dbReference>
<evidence type="ECO:0000313" key="3">
    <source>
        <dbReference type="Proteomes" id="UP000515908"/>
    </source>
</evidence>
<accession>A0A7G2CIH9</accession>